<dbReference type="PANTHER" id="PTHR47926">
    <property type="entry name" value="PENTATRICOPEPTIDE REPEAT-CONTAINING PROTEIN"/>
    <property type="match status" value="1"/>
</dbReference>
<proteinExistence type="predicted"/>
<dbReference type="AlphaFoldDB" id="A0A6G1D1E6"/>
<dbReference type="GO" id="GO:0009451">
    <property type="term" value="P:RNA modification"/>
    <property type="evidence" value="ECO:0007669"/>
    <property type="project" value="InterPro"/>
</dbReference>
<dbReference type="InterPro" id="IPR046848">
    <property type="entry name" value="E_motif"/>
</dbReference>
<gene>
    <name evidence="1" type="ORF">E2562_009217</name>
</gene>
<reference evidence="1 2" key="1">
    <citation type="submission" date="2019-11" db="EMBL/GenBank/DDBJ databases">
        <title>Whole genome sequence of Oryza granulata.</title>
        <authorList>
            <person name="Li W."/>
        </authorList>
    </citation>
    <scope>NUCLEOTIDE SEQUENCE [LARGE SCALE GENOMIC DNA]</scope>
    <source>
        <strain evidence="2">cv. Menghai</strain>
        <tissue evidence="1">Leaf</tissue>
    </source>
</reference>
<dbReference type="Gene3D" id="1.25.40.10">
    <property type="entry name" value="Tetratricopeptide repeat domain"/>
    <property type="match status" value="1"/>
</dbReference>
<dbReference type="Proteomes" id="UP000479710">
    <property type="component" value="Unassembled WGS sequence"/>
</dbReference>
<comment type="caution">
    <text evidence="1">The sequence shown here is derived from an EMBL/GenBank/DDBJ whole genome shotgun (WGS) entry which is preliminary data.</text>
</comment>
<name>A0A6G1D1E6_9ORYZ</name>
<dbReference type="GO" id="GO:0003723">
    <property type="term" value="F:RNA binding"/>
    <property type="evidence" value="ECO:0007669"/>
    <property type="project" value="InterPro"/>
</dbReference>
<accession>A0A6G1D1E6</accession>
<dbReference type="EMBL" id="SPHZ02000007">
    <property type="protein sequence ID" value="KAF0906200.1"/>
    <property type="molecule type" value="Genomic_DNA"/>
</dbReference>
<evidence type="ECO:0000313" key="1">
    <source>
        <dbReference type="EMBL" id="KAF0906200.1"/>
    </source>
</evidence>
<organism evidence="1 2">
    <name type="scientific">Oryza meyeriana var. granulata</name>
    <dbReference type="NCBI Taxonomy" id="110450"/>
    <lineage>
        <taxon>Eukaryota</taxon>
        <taxon>Viridiplantae</taxon>
        <taxon>Streptophyta</taxon>
        <taxon>Embryophyta</taxon>
        <taxon>Tracheophyta</taxon>
        <taxon>Spermatophyta</taxon>
        <taxon>Magnoliopsida</taxon>
        <taxon>Liliopsida</taxon>
        <taxon>Poales</taxon>
        <taxon>Poaceae</taxon>
        <taxon>BOP clade</taxon>
        <taxon>Oryzoideae</taxon>
        <taxon>Oryzeae</taxon>
        <taxon>Oryzinae</taxon>
        <taxon>Oryza</taxon>
        <taxon>Oryza meyeriana</taxon>
    </lineage>
</organism>
<sequence length="111" mass="12697">MENEYRILPTMEHYTCIVNMLSKAGMIDEAYGFVSKRKPLDSEPSVLRALLQACLVHRNARIGEIVAKRLIDLEPGNARNFVVLMEIYQNAGRLVEVEKEKKTMRDRGLSC</sequence>
<evidence type="ECO:0008006" key="3">
    <source>
        <dbReference type="Google" id="ProtNLM"/>
    </source>
</evidence>
<keyword evidence="2" id="KW-1185">Reference proteome</keyword>
<evidence type="ECO:0000313" key="2">
    <source>
        <dbReference type="Proteomes" id="UP000479710"/>
    </source>
</evidence>
<dbReference type="InterPro" id="IPR011990">
    <property type="entry name" value="TPR-like_helical_dom_sf"/>
</dbReference>
<dbReference type="OrthoDB" id="691369at2759"/>
<protein>
    <recommendedName>
        <fullName evidence="3">Pentacotripeptide-repeat region of PRORP domain-containing protein</fullName>
    </recommendedName>
</protein>
<dbReference type="InterPro" id="IPR046960">
    <property type="entry name" value="PPR_At4g14850-like_plant"/>
</dbReference>
<dbReference type="PANTHER" id="PTHR47926:SF515">
    <property type="entry name" value="UMP-CMP KINASE"/>
    <property type="match status" value="1"/>
</dbReference>
<dbReference type="Pfam" id="PF20431">
    <property type="entry name" value="E_motif"/>
    <property type="match status" value="1"/>
</dbReference>